<dbReference type="GO" id="GO:0009986">
    <property type="term" value="C:cell surface"/>
    <property type="evidence" value="ECO:0007669"/>
    <property type="project" value="UniProtKB-SubCell"/>
</dbReference>
<evidence type="ECO:0000256" key="7">
    <source>
        <dbReference type="ARBA" id="ARBA00023237"/>
    </source>
</evidence>
<dbReference type="OrthoDB" id="1631723at2"/>
<keyword evidence="7" id="KW-0998">Cell outer membrane</keyword>
<evidence type="ECO:0000256" key="6">
    <source>
        <dbReference type="ARBA" id="ARBA00023136"/>
    </source>
</evidence>
<dbReference type="InterPro" id="IPR005594">
    <property type="entry name" value="YadA_C"/>
</dbReference>
<evidence type="ECO:0000313" key="9">
    <source>
        <dbReference type="EMBL" id="RAO78402.1"/>
    </source>
</evidence>
<name>A0A328PDK5_9GAMM</name>
<comment type="subcellular location">
    <subcellularLocation>
        <location evidence="2">Cell outer membrane</location>
    </subcellularLocation>
    <subcellularLocation>
        <location evidence="1">Cell surface</location>
    </subcellularLocation>
</comment>
<keyword evidence="4" id="KW-0812">Transmembrane</keyword>
<evidence type="ECO:0000313" key="10">
    <source>
        <dbReference type="Proteomes" id="UP000248926"/>
    </source>
</evidence>
<dbReference type="Gene3D" id="3.30.1300.30">
    <property type="entry name" value="GSPII I/J protein-like"/>
    <property type="match status" value="1"/>
</dbReference>
<dbReference type="EMBL" id="NFZS01000001">
    <property type="protein sequence ID" value="RAO78402.1"/>
    <property type="molecule type" value="Genomic_DNA"/>
</dbReference>
<organism evidence="9 10">
    <name type="scientific">Dyella jiangningensis</name>
    <dbReference type="NCBI Taxonomy" id="1379159"/>
    <lineage>
        <taxon>Bacteria</taxon>
        <taxon>Pseudomonadati</taxon>
        <taxon>Pseudomonadota</taxon>
        <taxon>Gammaproteobacteria</taxon>
        <taxon>Lysobacterales</taxon>
        <taxon>Rhodanobacteraceae</taxon>
        <taxon>Dyella</taxon>
    </lineage>
</organism>
<evidence type="ECO:0000259" key="8">
    <source>
        <dbReference type="Pfam" id="PF03895"/>
    </source>
</evidence>
<accession>A0A328PDK5</accession>
<dbReference type="Proteomes" id="UP000248926">
    <property type="component" value="Unassembled WGS sequence"/>
</dbReference>
<dbReference type="GO" id="GO:0009279">
    <property type="term" value="C:cell outer membrane"/>
    <property type="evidence" value="ECO:0007669"/>
    <property type="project" value="UniProtKB-SubCell"/>
</dbReference>
<protein>
    <recommendedName>
        <fullName evidence="8">Trimeric autotransporter adhesin YadA-like C-terminal membrane anchor domain-containing protein</fullName>
    </recommendedName>
</protein>
<keyword evidence="10" id="KW-1185">Reference proteome</keyword>
<evidence type="ECO:0000256" key="1">
    <source>
        <dbReference type="ARBA" id="ARBA00004241"/>
    </source>
</evidence>
<gene>
    <name evidence="9" type="ORF">CA260_08390</name>
</gene>
<keyword evidence="5" id="KW-0732">Signal</keyword>
<sequence>MAMASLPQAYQPNQSSAGVAFGTFHGETSIAVGMSTVTESGRYIFKLNATTNTRGDAGAGVGAGMVW</sequence>
<dbReference type="SUPFAM" id="SSF54523">
    <property type="entry name" value="Pili subunits"/>
    <property type="match status" value="1"/>
</dbReference>
<evidence type="ECO:0000256" key="5">
    <source>
        <dbReference type="ARBA" id="ARBA00022729"/>
    </source>
</evidence>
<evidence type="ECO:0000256" key="2">
    <source>
        <dbReference type="ARBA" id="ARBA00004442"/>
    </source>
</evidence>
<proteinExistence type="predicted"/>
<evidence type="ECO:0000256" key="4">
    <source>
        <dbReference type="ARBA" id="ARBA00022692"/>
    </source>
</evidence>
<dbReference type="InterPro" id="IPR045584">
    <property type="entry name" value="Pilin-like"/>
</dbReference>
<keyword evidence="3" id="KW-1134">Transmembrane beta strand</keyword>
<evidence type="ECO:0000256" key="3">
    <source>
        <dbReference type="ARBA" id="ARBA00022452"/>
    </source>
</evidence>
<reference evidence="9 10" key="1">
    <citation type="journal article" date="2018" name="Genet. Mol. Biol.">
        <title>The genome sequence of Dyella jiangningensis FCAV SCS01 from a lignocellulose-decomposing microbial consortium metagenome reveals potential for biotechnological applications.</title>
        <authorList>
            <person name="Desiderato J.G."/>
            <person name="Alvarenga D.O."/>
            <person name="Constancio M.T.L."/>
            <person name="Alves L.M.C."/>
            <person name="Varani A.M."/>
        </authorList>
    </citation>
    <scope>NUCLEOTIDE SEQUENCE [LARGE SCALE GENOMIC DNA]</scope>
    <source>
        <strain evidence="9 10">FCAV SCS01</strain>
    </source>
</reference>
<dbReference type="Pfam" id="PF03895">
    <property type="entry name" value="YadA_anchor"/>
    <property type="match status" value="1"/>
</dbReference>
<comment type="caution">
    <text evidence="9">The sequence shown here is derived from an EMBL/GenBank/DDBJ whole genome shotgun (WGS) entry which is preliminary data.</text>
</comment>
<dbReference type="AlphaFoldDB" id="A0A328PDK5"/>
<feature type="domain" description="Trimeric autotransporter adhesin YadA-like C-terminal membrane anchor" evidence="8">
    <location>
        <begin position="7"/>
        <end position="67"/>
    </location>
</feature>
<keyword evidence="6" id="KW-0472">Membrane</keyword>